<dbReference type="Ensembl" id="ENSSFOT00015027382.2">
    <property type="protein sequence ID" value="ENSSFOP00015027074.1"/>
    <property type="gene ID" value="ENSSFOG00015017397.2"/>
</dbReference>
<protein>
    <submittedName>
        <fullName evidence="5">Malate dehydrogenase 1B, NAD (soluble)</fullName>
    </submittedName>
</protein>
<dbReference type="Pfam" id="PF02866">
    <property type="entry name" value="Ldh_1_C"/>
    <property type="match status" value="1"/>
</dbReference>
<dbReference type="SUPFAM" id="SSF56327">
    <property type="entry name" value="LDH C-terminal domain-like"/>
    <property type="match status" value="1"/>
</dbReference>
<dbReference type="OrthoDB" id="1510206at2759"/>
<dbReference type="GeneTree" id="ENSGT00530000063410"/>
<keyword evidence="3" id="KW-0175">Coiled coil</keyword>
<dbReference type="GO" id="GO:0006108">
    <property type="term" value="P:malate metabolic process"/>
    <property type="evidence" value="ECO:0007669"/>
    <property type="project" value="InterPro"/>
</dbReference>
<evidence type="ECO:0000259" key="4">
    <source>
        <dbReference type="Pfam" id="PF02866"/>
    </source>
</evidence>
<dbReference type="RefSeq" id="XP_018585070.1">
    <property type="nucleotide sequence ID" value="XM_018729554.2"/>
</dbReference>
<keyword evidence="6" id="KW-1185">Reference proteome</keyword>
<dbReference type="InterPro" id="IPR015955">
    <property type="entry name" value="Lactate_DH/Glyco_Ohase_4_C"/>
</dbReference>
<sequence>MAKFVLAGRADCPHFAKAELLADTLHGNLPDFHVHKVRVHPRDWQQWLEVTCKENSWKHDRSPIVWRELINRGGRGLLLGGFNEFLEHVQGYYGLTSDMTTELMMKISAENLQTTEQCLEEEVHYGSLMQPLHIWITSALSLTCYNLIPLLFGPGVFRDDPAISLHLLEVDGSQEALDGLRMEVEDMALAQLRKVMVHTTLEQAFQNARVIVALDDPEPEQQSDVESKVRKTAERFQKYGQLIGAMAHKEVRVIVAGNSFVNLKCATLLESAPSLSHKQCVVMATQLEKVATFQIVQKLNVTAADVTNVIVWGNITGNFHIDLQRAKVFRYQGAIWGPPGFSRPVVDVLYDRKWLEVDFPALLGSHRETLVSKTRREPALSAANGIIAVLRAWNYGSSPGEVLSLGVPSTGQFGIPAGQVFSVPVLFQSGTWEVPTDIVIDEELRGKLEAAVEQLREEKETASRYIKSPK</sequence>
<evidence type="ECO:0000256" key="1">
    <source>
        <dbReference type="ARBA" id="ARBA00009613"/>
    </source>
</evidence>
<evidence type="ECO:0000313" key="6">
    <source>
        <dbReference type="Proteomes" id="UP000694397"/>
    </source>
</evidence>
<evidence type="ECO:0000313" key="5">
    <source>
        <dbReference type="Ensembl" id="ENSSFOP00015027074.1"/>
    </source>
</evidence>
<feature type="coiled-coil region" evidence="3">
    <location>
        <begin position="438"/>
        <end position="465"/>
    </location>
</feature>
<reference evidence="5 6" key="1">
    <citation type="submission" date="2019-04" db="EMBL/GenBank/DDBJ databases">
        <authorList>
            <consortium name="Wellcome Sanger Institute Data Sharing"/>
        </authorList>
    </citation>
    <scope>NUCLEOTIDE SEQUENCE [LARGE SCALE GENOMIC DNA]</scope>
</reference>
<dbReference type="Gene3D" id="3.40.50.720">
    <property type="entry name" value="NAD(P)-binding Rossmann-like Domain"/>
    <property type="match status" value="1"/>
</dbReference>
<dbReference type="Proteomes" id="UP000694397">
    <property type="component" value="Chromosome 12"/>
</dbReference>
<evidence type="ECO:0000256" key="2">
    <source>
        <dbReference type="ARBA" id="ARBA00023002"/>
    </source>
</evidence>
<dbReference type="InterPro" id="IPR010945">
    <property type="entry name" value="Malate_DH_type2"/>
</dbReference>
<evidence type="ECO:0000256" key="3">
    <source>
        <dbReference type="SAM" id="Coils"/>
    </source>
</evidence>
<name>A0A8C9S1X9_SCLFO</name>
<dbReference type="InterPro" id="IPR022383">
    <property type="entry name" value="Lactate/malate_DH_C"/>
</dbReference>
<dbReference type="AlphaFoldDB" id="A0A8C9S1X9"/>
<dbReference type="KEGG" id="sfm:108920650"/>
<comment type="similarity">
    <text evidence="1">Belongs to the LDH/MDH superfamily. MDH type 2 family.</text>
</comment>
<reference evidence="5" key="2">
    <citation type="submission" date="2025-08" db="UniProtKB">
        <authorList>
            <consortium name="Ensembl"/>
        </authorList>
    </citation>
    <scope>IDENTIFICATION</scope>
</reference>
<dbReference type="PANTHER" id="PTHR23382">
    <property type="entry name" value="MALATE DEHYDROGENASE"/>
    <property type="match status" value="1"/>
</dbReference>
<organism evidence="5 6">
    <name type="scientific">Scleropages formosus</name>
    <name type="common">Asian bonytongue</name>
    <name type="synonym">Osteoglossum formosum</name>
    <dbReference type="NCBI Taxonomy" id="113540"/>
    <lineage>
        <taxon>Eukaryota</taxon>
        <taxon>Metazoa</taxon>
        <taxon>Chordata</taxon>
        <taxon>Craniata</taxon>
        <taxon>Vertebrata</taxon>
        <taxon>Euteleostomi</taxon>
        <taxon>Actinopterygii</taxon>
        <taxon>Neopterygii</taxon>
        <taxon>Teleostei</taxon>
        <taxon>Osteoglossocephala</taxon>
        <taxon>Osteoglossomorpha</taxon>
        <taxon>Osteoglossiformes</taxon>
        <taxon>Osteoglossidae</taxon>
        <taxon>Scleropages</taxon>
    </lineage>
</organism>
<keyword evidence="2" id="KW-0560">Oxidoreductase</keyword>
<feature type="domain" description="Lactate/malate dehydrogenase C-terminal" evidence="4">
    <location>
        <begin position="291"/>
        <end position="462"/>
    </location>
</feature>
<dbReference type="SUPFAM" id="SSF51735">
    <property type="entry name" value="NAD(P)-binding Rossmann-fold domains"/>
    <property type="match status" value="1"/>
</dbReference>
<accession>A0A8C9S1X9</accession>
<dbReference type="GO" id="GO:0016615">
    <property type="term" value="F:malate dehydrogenase activity"/>
    <property type="evidence" value="ECO:0007669"/>
    <property type="project" value="InterPro"/>
</dbReference>
<dbReference type="GeneID" id="108920650"/>
<dbReference type="CTD" id="130752"/>
<dbReference type="FunFam" id="3.40.50.720:FF:000144">
    <property type="entry name" value="Malate dehydrogenase [NADP]"/>
    <property type="match status" value="1"/>
</dbReference>
<reference evidence="5" key="3">
    <citation type="submission" date="2025-09" db="UniProtKB">
        <authorList>
            <consortium name="Ensembl"/>
        </authorList>
    </citation>
    <scope>IDENTIFICATION</scope>
</reference>
<dbReference type="InterPro" id="IPR036291">
    <property type="entry name" value="NAD(P)-bd_dom_sf"/>
</dbReference>
<dbReference type="Gene3D" id="3.90.110.10">
    <property type="entry name" value="Lactate dehydrogenase/glycoside hydrolase, family 4, C-terminal"/>
    <property type="match status" value="1"/>
</dbReference>
<dbReference type="GO" id="GO:0016616">
    <property type="term" value="F:oxidoreductase activity, acting on the CH-OH group of donors, NAD or NADP as acceptor"/>
    <property type="evidence" value="ECO:0007669"/>
    <property type="project" value="InterPro"/>
</dbReference>
<proteinExistence type="inferred from homology"/>
<gene>
    <name evidence="5" type="primary">MDH1B</name>
    <name evidence="5" type="synonym">mdh1b</name>
</gene>